<dbReference type="NCBIfam" id="TIGR00439">
    <property type="entry name" value="FtsX_Gneg"/>
    <property type="match status" value="1"/>
</dbReference>
<dbReference type="InterPro" id="IPR040690">
    <property type="entry name" value="FtsX_ECD"/>
</dbReference>
<evidence type="ECO:0000259" key="14">
    <source>
        <dbReference type="Pfam" id="PF02687"/>
    </source>
</evidence>
<evidence type="ECO:0000256" key="4">
    <source>
        <dbReference type="ARBA" id="ARBA00021907"/>
    </source>
</evidence>
<keyword evidence="6 12" id="KW-0997">Cell inner membrane</keyword>
<dbReference type="PIRSF" id="PIRSF003097">
    <property type="entry name" value="FtsX"/>
    <property type="match status" value="1"/>
</dbReference>
<dbReference type="Pfam" id="PF02687">
    <property type="entry name" value="FtsX"/>
    <property type="match status" value="1"/>
</dbReference>
<evidence type="ECO:0000256" key="11">
    <source>
        <dbReference type="ARBA" id="ARBA00023306"/>
    </source>
</evidence>
<protein>
    <recommendedName>
        <fullName evidence="4 12">Cell division protein FtsX</fullName>
    </recommendedName>
</protein>
<comment type="similarity">
    <text evidence="2 12">Belongs to the ABC-4 integral membrane protein family. FtsX subfamily.</text>
</comment>
<sequence>MKNWLNQHILAIQLVLQRLQTHWLNTLTICMVIGITVTLPGLLFVGLDNLQDASRSIKQDAQISVFLKPALNGNVIQRLINDIQPLPQVKEVRFVPKEDAIKQLGQQFSQKDLLADLPQNPLPDALFITLADTHPATAKPVQAQLQSRAEVDEVVIDSVWIERLNSMLLLGKRIALIFATLLGIAMITVISNTVRMQVLTHEAEIEVSRLIGATHSFIRRPFLYMGSAYGLGGGLVAVALMFAIVWSLKQPVQLLANNYQSDFQLVFHLVNIGGLILLSSAMIGWIAAFIALTQKR</sequence>
<evidence type="ECO:0000256" key="12">
    <source>
        <dbReference type="PIRNR" id="PIRNR003097"/>
    </source>
</evidence>
<feature type="transmembrane region" description="Helical" evidence="13">
    <location>
        <begin position="174"/>
        <end position="194"/>
    </location>
</feature>
<evidence type="ECO:0000256" key="8">
    <source>
        <dbReference type="ARBA" id="ARBA00022692"/>
    </source>
</evidence>
<evidence type="ECO:0000256" key="3">
    <source>
        <dbReference type="ARBA" id="ARBA00011160"/>
    </source>
</evidence>
<dbReference type="InterPro" id="IPR047590">
    <property type="entry name" value="FtsX_proteobact-type"/>
</dbReference>
<evidence type="ECO:0000256" key="7">
    <source>
        <dbReference type="ARBA" id="ARBA00022618"/>
    </source>
</evidence>
<evidence type="ECO:0000256" key="9">
    <source>
        <dbReference type="ARBA" id="ARBA00022989"/>
    </source>
</evidence>
<dbReference type="Proteomes" id="UP000198629">
    <property type="component" value="Unassembled WGS sequence"/>
</dbReference>
<keyword evidence="9 13" id="KW-1133">Transmembrane helix</keyword>
<accession>A0A1G9A366</accession>
<evidence type="ECO:0000313" key="16">
    <source>
        <dbReference type="EMBL" id="SDK21025.1"/>
    </source>
</evidence>
<feature type="transmembrane region" description="Helical" evidence="13">
    <location>
        <begin position="266"/>
        <end position="292"/>
    </location>
</feature>
<dbReference type="GO" id="GO:0051301">
    <property type="term" value="P:cell division"/>
    <property type="evidence" value="ECO:0007669"/>
    <property type="project" value="UniProtKB-KW"/>
</dbReference>
<evidence type="ECO:0000259" key="15">
    <source>
        <dbReference type="Pfam" id="PF18075"/>
    </source>
</evidence>
<comment type="function">
    <text evidence="12">Part of the ABC transporter FtsEX involved in cellular division.</text>
</comment>
<evidence type="ECO:0000256" key="6">
    <source>
        <dbReference type="ARBA" id="ARBA00022519"/>
    </source>
</evidence>
<keyword evidence="10 12" id="KW-0472">Membrane</keyword>
<feature type="domain" description="ABC3 transporter permease C-terminal" evidence="14">
    <location>
        <begin position="177"/>
        <end position="293"/>
    </location>
</feature>
<keyword evidence="5 12" id="KW-1003">Cell membrane</keyword>
<comment type="subunit">
    <text evidence="3">Forms a membrane-associated complex with FtsE.</text>
</comment>
<evidence type="ECO:0000256" key="13">
    <source>
        <dbReference type="SAM" id="Phobius"/>
    </source>
</evidence>
<evidence type="ECO:0000256" key="5">
    <source>
        <dbReference type="ARBA" id="ARBA00022475"/>
    </source>
</evidence>
<dbReference type="Pfam" id="PF18075">
    <property type="entry name" value="FtsX_ECD"/>
    <property type="match status" value="1"/>
</dbReference>
<feature type="domain" description="FtsX extracellular" evidence="15">
    <location>
        <begin position="62"/>
        <end position="154"/>
    </location>
</feature>
<dbReference type="PANTHER" id="PTHR47755">
    <property type="entry name" value="CELL DIVISION PROTEIN FTSX"/>
    <property type="match status" value="1"/>
</dbReference>
<dbReference type="PANTHER" id="PTHR47755:SF1">
    <property type="entry name" value="CELL DIVISION PROTEIN FTSX"/>
    <property type="match status" value="1"/>
</dbReference>
<evidence type="ECO:0000256" key="2">
    <source>
        <dbReference type="ARBA" id="ARBA00007379"/>
    </source>
</evidence>
<dbReference type="GO" id="GO:0032153">
    <property type="term" value="C:cell division site"/>
    <property type="evidence" value="ECO:0007669"/>
    <property type="project" value="TreeGrafter"/>
</dbReference>
<organism evidence="16 17">
    <name type="scientific">Methylophilus rhizosphaerae</name>
    <dbReference type="NCBI Taxonomy" id="492660"/>
    <lineage>
        <taxon>Bacteria</taxon>
        <taxon>Pseudomonadati</taxon>
        <taxon>Pseudomonadota</taxon>
        <taxon>Betaproteobacteria</taxon>
        <taxon>Nitrosomonadales</taxon>
        <taxon>Methylophilaceae</taxon>
        <taxon>Methylophilus</taxon>
    </lineage>
</organism>
<evidence type="ECO:0000256" key="10">
    <source>
        <dbReference type="ARBA" id="ARBA00023136"/>
    </source>
</evidence>
<comment type="subcellular location">
    <subcellularLocation>
        <location evidence="1">Cell inner membrane</location>
        <topology evidence="1">Multi-pass membrane protein</topology>
    </subcellularLocation>
</comment>
<keyword evidence="8 13" id="KW-0812">Transmembrane</keyword>
<dbReference type="InterPro" id="IPR003838">
    <property type="entry name" value="ABC3_permease_C"/>
</dbReference>
<dbReference type="AlphaFoldDB" id="A0A1G9A366"/>
<dbReference type="STRING" id="492660.SAMN05192566_0630"/>
<name>A0A1G9A366_9PROT</name>
<dbReference type="RefSeq" id="WP_091469733.1">
    <property type="nucleotide sequence ID" value="NZ_FNFX01000001.1"/>
</dbReference>
<dbReference type="Gene3D" id="3.30.70.3040">
    <property type="match status" value="1"/>
</dbReference>
<keyword evidence="7 12" id="KW-0132">Cell division</keyword>
<dbReference type="EMBL" id="FNFX01000001">
    <property type="protein sequence ID" value="SDK21025.1"/>
    <property type="molecule type" value="Genomic_DNA"/>
</dbReference>
<dbReference type="OrthoDB" id="9813411at2"/>
<dbReference type="GO" id="GO:0005886">
    <property type="term" value="C:plasma membrane"/>
    <property type="evidence" value="ECO:0007669"/>
    <property type="project" value="UniProtKB-SubCell"/>
</dbReference>
<feature type="transmembrane region" description="Helical" evidence="13">
    <location>
        <begin position="23"/>
        <end position="45"/>
    </location>
</feature>
<keyword evidence="11 12" id="KW-0131">Cell cycle</keyword>
<dbReference type="InterPro" id="IPR004513">
    <property type="entry name" value="FtsX"/>
</dbReference>
<gene>
    <name evidence="16" type="ORF">SAMN05192566_0630</name>
</gene>
<evidence type="ECO:0000313" key="17">
    <source>
        <dbReference type="Proteomes" id="UP000198629"/>
    </source>
</evidence>
<reference evidence="17" key="1">
    <citation type="submission" date="2016-10" db="EMBL/GenBank/DDBJ databases">
        <authorList>
            <person name="Varghese N."/>
            <person name="Submissions S."/>
        </authorList>
    </citation>
    <scope>NUCLEOTIDE SEQUENCE [LARGE SCALE GENOMIC DNA]</scope>
    <source>
        <strain evidence="17">CBMB127</strain>
    </source>
</reference>
<feature type="transmembrane region" description="Helical" evidence="13">
    <location>
        <begin position="222"/>
        <end position="246"/>
    </location>
</feature>
<keyword evidence="17" id="KW-1185">Reference proteome</keyword>
<evidence type="ECO:0000256" key="1">
    <source>
        <dbReference type="ARBA" id="ARBA00004429"/>
    </source>
</evidence>
<proteinExistence type="inferred from homology"/>